<organism evidence="3 4">
    <name type="scientific">Coprinellus micaceus</name>
    <name type="common">Glistening ink-cap mushroom</name>
    <name type="synonym">Coprinus micaceus</name>
    <dbReference type="NCBI Taxonomy" id="71717"/>
    <lineage>
        <taxon>Eukaryota</taxon>
        <taxon>Fungi</taxon>
        <taxon>Dikarya</taxon>
        <taxon>Basidiomycota</taxon>
        <taxon>Agaricomycotina</taxon>
        <taxon>Agaricomycetes</taxon>
        <taxon>Agaricomycetidae</taxon>
        <taxon>Agaricales</taxon>
        <taxon>Agaricineae</taxon>
        <taxon>Psathyrellaceae</taxon>
        <taxon>Coprinellus</taxon>
    </lineage>
</organism>
<evidence type="ECO:0000256" key="1">
    <source>
        <dbReference type="SAM" id="MobiDB-lite"/>
    </source>
</evidence>
<keyword evidence="4" id="KW-1185">Reference proteome</keyword>
<dbReference type="AlphaFoldDB" id="A0A4Y7SJM9"/>
<dbReference type="OrthoDB" id="3025387at2759"/>
<sequence>MQFKGAFLIVAAVLASSTPAVFAKEGDVLRATRVFHTIIRQSPFLVESSTTVTWTEGPSVTDTATPTPIPSTVQLAPRA</sequence>
<name>A0A4Y7SJM9_COPMI</name>
<evidence type="ECO:0000256" key="2">
    <source>
        <dbReference type="SAM" id="SignalP"/>
    </source>
</evidence>
<comment type="caution">
    <text evidence="3">The sequence shown here is derived from an EMBL/GenBank/DDBJ whole genome shotgun (WGS) entry which is preliminary data.</text>
</comment>
<keyword evidence="2" id="KW-0732">Signal</keyword>
<feature type="chain" id="PRO_5021209535" evidence="2">
    <location>
        <begin position="24"/>
        <end position="79"/>
    </location>
</feature>
<proteinExistence type="predicted"/>
<reference evidence="3 4" key="1">
    <citation type="journal article" date="2019" name="Nat. Ecol. Evol.">
        <title>Megaphylogeny resolves global patterns of mushroom evolution.</title>
        <authorList>
            <person name="Varga T."/>
            <person name="Krizsan K."/>
            <person name="Foldi C."/>
            <person name="Dima B."/>
            <person name="Sanchez-Garcia M."/>
            <person name="Sanchez-Ramirez S."/>
            <person name="Szollosi G.J."/>
            <person name="Szarkandi J.G."/>
            <person name="Papp V."/>
            <person name="Albert L."/>
            <person name="Andreopoulos W."/>
            <person name="Angelini C."/>
            <person name="Antonin V."/>
            <person name="Barry K.W."/>
            <person name="Bougher N.L."/>
            <person name="Buchanan P."/>
            <person name="Buyck B."/>
            <person name="Bense V."/>
            <person name="Catcheside P."/>
            <person name="Chovatia M."/>
            <person name="Cooper J."/>
            <person name="Damon W."/>
            <person name="Desjardin D."/>
            <person name="Finy P."/>
            <person name="Geml J."/>
            <person name="Haridas S."/>
            <person name="Hughes K."/>
            <person name="Justo A."/>
            <person name="Karasinski D."/>
            <person name="Kautmanova I."/>
            <person name="Kiss B."/>
            <person name="Kocsube S."/>
            <person name="Kotiranta H."/>
            <person name="LaButti K.M."/>
            <person name="Lechner B.E."/>
            <person name="Liimatainen K."/>
            <person name="Lipzen A."/>
            <person name="Lukacs Z."/>
            <person name="Mihaltcheva S."/>
            <person name="Morgado L.N."/>
            <person name="Niskanen T."/>
            <person name="Noordeloos M.E."/>
            <person name="Ohm R.A."/>
            <person name="Ortiz-Santana B."/>
            <person name="Ovrebo C."/>
            <person name="Racz N."/>
            <person name="Riley R."/>
            <person name="Savchenko A."/>
            <person name="Shiryaev A."/>
            <person name="Soop K."/>
            <person name="Spirin V."/>
            <person name="Szebenyi C."/>
            <person name="Tomsovsky M."/>
            <person name="Tulloss R.E."/>
            <person name="Uehling J."/>
            <person name="Grigoriev I.V."/>
            <person name="Vagvolgyi C."/>
            <person name="Papp T."/>
            <person name="Martin F.M."/>
            <person name="Miettinen O."/>
            <person name="Hibbett D.S."/>
            <person name="Nagy L.G."/>
        </authorList>
    </citation>
    <scope>NUCLEOTIDE SEQUENCE [LARGE SCALE GENOMIC DNA]</scope>
    <source>
        <strain evidence="3 4">FP101781</strain>
    </source>
</reference>
<dbReference type="Proteomes" id="UP000298030">
    <property type="component" value="Unassembled WGS sequence"/>
</dbReference>
<dbReference type="EMBL" id="QPFP01000097">
    <property type="protein sequence ID" value="TEB22100.1"/>
    <property type="molecule type" value="Genomic_DNA"/>
</dbReference>
<accession>A0A4Y7SJM9</accession>
<evidence type="ECO:0000313" key="3">
    <source>
        <dbReference type="EMBL" id="TEB22100.1"/>
    </source>
</evidence>
<gene>
    <name evidence="3" type="ORF">FA13DRAFT_1799212</name>
</gene>
<protein>
    <submittedName>
        <fullName evidence="3">Uncharacterized protein</fullName>
    </submittedName>
</protein>
<feature type="signal peptide" evidence="2">
    <location>
        <begin position="1"/>
        <end position="23"/>
    </location>
</feature>
<evidence type="ECO:0000313" key="4">
    <source>
        <dbReference type="Proteomes" id="UP000298030"/>
    </source>
</evidence>
<feature type="region of interest" description="Disordered" evidence="1">
    <location>
        <begin position="57"/>
        <end position="79"/>
    </location>
</feature>